<comment type="caution">
    <text evidence="2">The sequence shown here is derived from an EMBL/GenBank/DDBJ whole genome shotgun (WGS) entry which is preliminary data.</text>
</comment>
<dbReference type="RefSeq" id="WP_209467412.1">
    <property type="nucleotide sequence ID" value="NZ_JAGGLG010000025.1"/>
</dbReference>
<reference evidence="2 3" key="1">
    <citation type="submission" date="2021-03" db="EMBL/GenBank/DDBJ databases">
        <title>Genomic Encyclopedia of Type Strains, Phase IV (KMG-IV): sequencing the most valuable type-strain genomes for metagenomic binning, comparative biology and taxonomic classification.</title>
        <authorList>
            <person name="Goeker M."/>
        </authorList>
    </citation>
    <scope>NUCLEOTIDE SEQUENCE [LARGE SCALE GENOMIC DNA]</scope>
    <source>
        <strain evidence="2 3">DSM 27138</strain>
    </source>
</reference>
<keyword evidence="1" id="KW-1133">Transmembrane helix</keyword>
<feature type="transmembrane region" description="Helical" evidence="1">
    <location>
        <begin position="178"/>
        <end position="196"/>
    </location>
</feature>
<dbReference type="EMBL" id="JAGGLG010000025">
    <property type="protein sequence ID" value="MBP2019300.1"/>
    <property type="molecule type" value="Genomic_DNA"/>
</dbReference>
<evidence type="ECO:0000256" key="1">
    <source>
        <dbReference type="SAM" id="Phobius"/>
    </source>
</evidence>
<evidence type="ECO:0000313" key="3">
    <source>
        <dbReference type="Proteomes" id="UP001519289"/>
    </source>
</evidence>
<gene>
    <name evidence="2" type="ORF">J2Z79_002727</name>
</gene>
<feature type="transmembrane region" description="Helical" evidence="1">
    <location>
        <begin position="139"/>
        <end position="158"/>
    </location>
</feature>
<evidence type="ECO:0000313" key="2">
    <source>
        <dbReference type="EMBL" id="MBP2019300.1"/>
    </source>
</evidence>
<keyword evidence="1" id="KW-0472">Membrane</keyword>
<protein>
    <submittedName>
        <fullName evidence="2">Uncharacterized protein</fullName>
    </submittedName>
</protein>
<proteinExistence type="predicted"/>
<feature type="transmembrane region" description="Helical" evidence="1">
    <location>
        <begin position="21"/>
        <end position="44"/>
    </location>
</feature>
<accession>A0ABS4JUU3</accession>
<sequence length="208" mass="22537">MHPPNPSARAQSYTSRPPVPLWLRAVVYSQALFWGAWWAGYLWLPEGALRGSSGASVLPIDHLPPVPRTLAVIAWNLLWMLLFAAAANLVQVRRWPLGLTAVLAMWVIYGLLLGTNSFAVPLPERPSPSVALVLQRSGFMELAAYLITAIATAPIARLRQAGWLSGRTERIIPEPLSAGHRLLLALAVLLVVAGAVREVIQWCGAAGC</sequence>
<name>A0ABS4JUU3_9FIRM</name>
<dbReference type="Proteomes" id="UP001519289">
    <property type="component" value="Unassembled WGS sequence"/>
</dbReference>
<keyword evidence="3" id="KW-1185">Reference proteome</keyword>
<organism evidence="2 3">
    <name type="scientific">Symbiobacterium terraclitae</name>
    <dbReference type="NCBI Taxonomy" id="557451"/>
    <lineage>
        <taxon>Bacteria</taxon>
        <taxon>Bacillati</taxon>
        <taxon>Bacillota</taxon>
        <taxon>Clostridia</taxon>
        <taxon>Eubacteriales</taxon>
        <taxon>Symbiobacteriaceae</taxon>
        <taxon>Symbiobacterium</taxon>
    </lineage>
</organism>
<keyword evidence="1" id="KW-0812">Transmembrane</keyword>
<feature type="transmembrane region" description="Helical" evidence="1">
    <location>
        <begin position="70"/>
        <end position="90"/>
    </location>
</feature>
<feature type="transmembrane region" description="Helical" evidence="1">
    <location>
        <begin position="97"/>
        <end position="119"/>
    </location>
</feature>